<dbReference type="InterPro" id="IPR002104">
    <property type="entry name" value="Integrase_catalytic"/>
</dbReference>
<proteinExistence type="predicted"/>
<name>A0AA87K8T5_9ENTE</name>
<dbReference type="Pfam" id="PF00589">
    <property type="entry name" value="Phage_integrase"/>
    <property type="match status" value="1"/>
</dbReference>
<keyword evidence="1" id="KW-0233">DNA recombination</keyword>
<dbReference type="AlphaFoldDB" id="A0AA87K8T5"/>
<dbReference type="SUPFAM" id="SSF56349">
    <property type="entry name" value="DNA breaking-rejoining enzymes"/>
    <property type="match status" value="1"/>
</dbReference>
<dbReference type="GO" id="GO:0015074">
    <property type="term" value="P:DNA integration"/>
    <property type="evidence" value="ECO:0007669"/>
    <property type="project" value="InterPro"/>
</dbReference>
<evidence type="ECO:0000259" key="2">
    <source>
        <dbReference type="PROSITE" id="PS51898"/>
    </source>
</evidence>
<protein>
    <recommendedName>
        <fullName evidence="2">Tyr recombinase domain-containing protein</fullName>
    </recommendedName>
</protein>
<evidence type="ECO:0000313" key="4">
    <source>
        <dbReference type="Proteomes" id="UP000004393"/>
    </source>
</evidence>
<evidence type="ECO:0000256" key="1">
    <source>
        <dbReference type="ARBA" id="ARBA00023172"/>
    </source>
</evidence>
<dbReference type="Gene3D" id="1.10.443.10">
    <property type="entry name" value="Intergrase catalytic core"/>
    <property type="match status" value="1"/>
</dbReference>
<dbReference type="PROSITE" id="PS51898">
    <property type="entry name" value="TYR_RECOMBINASE"/>
    <property type="match status" value="1"/>
</dbReference>
<dbReference type="GO" id="GO:0003677">
    <property type="term" value="F:DNA binding"/>
    <property type="evidence" value="ECO:0007669"/>
    <property type="project" value="InterPro"/>
</dbReference>
<dbReference type="InterPro" id="IPR011010">
    <property type="entry name" value="DNA_brk_join_enz"/>
</dbReference>
<sequence>MAQNQHFIMALDNWQTIQLLNNWQQRQKKELSILGLSHQSNKQLVFPNRSNNFCRPSQPNDWYDMIANKYKLEKRITLHEFRKTHVSLCAMADMKLEDIMYRVGHRDSKMTKQVYNYFYPEREERSADKFAQFIEQEKDLF</sequence>
<accession>A0AA87K8T5</accession>
<dbReference type="Proteomes" id="UP000004393">
    <property type="component" value="Unassembled WGS sequence"/>
</dbReference>
<evidence type="ECO:0000313" key="3">
    <source>
        <dbReference type="EMBL" id="EHG30845.1"/>
    </source>
</evidence>
<dbReference type="InterPro" id="IPR013762">
    <property type="entry name" value="Integrase-like_cat_sf"/>
</dbReference>
<reference evidence="3 4" key="1">
    <citation type="submission" date="2011-10" db="EMBL/GenBank/DDBJ databases">
        <title>The Genome Sequence of Enterococcus saccharolyticus 30_1.</title>
        <authorList>
            <consortium name="The Broad Institute Genome Sequencing Platform"/>
            <person name="Earl A."/>
            <person name="Ward D."/>
            <person name="Feldgarden M."/>
            <person name="Gevers D."/>
            <person name="Daigneault M."/>
            <person name="Strauss J."/>
            <person name="Allen-Vercoe E."/>
            <person name="Young S.K."/>
            <person name="Zeng Q."/>
            <person name="Gargeya S."/>
            <person name="Fitzgerald M."/>
            <person name="Haas B."/>
            <person name="Abouelleil A."/>
            <person name="Alvarado L."/>
            <person name="Arachchi H.M."/>
            <person name="Berlin A."/>
            <person name="Brown A."/>
            <person name="Chapman S.B."/>
            <person name="Chen Z."/>
            <person name="Dunbar C."/>
            <person name="Freedman E."/>
            <person name="Gearin G."/>
            <person name="Gellesch M."/>
            <person name="Goldberg J."/>
            <person name="Griggs A."/>
            <person name="Gujja S."/>
            <person name="Heiman D."/>
            <person name="Howarth C."/>
            <person name="Larson L."/>
            <person name="Lui A."/>
            <person name="MacDonald P.J.P."/>
            <person name="Montmayeur A."/>
            <person name="Murphy C."/>
            <person name="Neiman D."/>
            <person name="Pearson M."/>
            <person name="Priest M."/>
            <person name="Roberts A."/>
            <person name="Saif S."/>
            <person name="Shea T."/>
            <person name="Shenoy N."/>
            <person name="Sisk P."/>
            <person name="Stolte C."/>
            <person name="Sykes S."/>
            <person name="Wortman J."/>
            <person name="Nusbaum C."/>
            <person name="Birren B."/>
        </authorList>
    </citation>
    <scope>NUCLEOTIDE SEQUENCE [LARGE SCALE GENOMIC DNA]</scope>
    <source>
        <strain evidence="3 4">30_1</strain>
    </source>
</reference>
<gene>
    <name evidence="3" type="ORF">HMPREF9478_00514</name>
</gene>
<dbReference type="EMBL" id="ADLY01000010">
    <property type="protein sequence ID" value="EHG30845.1"/>
    <property type="molecule type" value="Genomic_DNA"/>
</dbReference>
<dbReference type="GO" id="GO:0006310">
    <property type="term" value="P:DNA recombination"/>
    <property type="evidence" value="ECO:0007669"/>
    <property type="project" value="UniProtKB-KW"/>
</dbReference>
<feature type="domain" description="Tyr recombinase" evidence="2">
    <location>
        <begin position="1"/>
        <end position="128"/>
    </location>
</feature>
<keyword evidence="4" id="KW-1185">Reference proteome</keyword>
<organism evidence="3 4">
    <name type="scientific">Enterococcus saccharolyticus 30_1</name>
    <dbReference type="NCBI Taxonomy" id="742813"/>
    <lineage>
        <taxon>Bacteria</taxon>
        <taxon>Bacillati</taxon>
        <taxon>Bacillota</taxon>
        <taxon>Bacilli</taxon>
        <taxon>Lactobacillales</taxon>
        <taxon>Enterococcaceae</taxon>
        <taxon>Enterococcus</taxon>
    </lineage>
</organism>
<comment type="caution">
    <text evidence="3">The sequence shown here is derived from an EMBL/GenBank/DDBJ whole genome shotgun (WGS) entry which is preliminary data.</text>
</comment>